<keyword evidence="3" id="KW-1185">Reference proteome</keyword>
<reference evidence="2 3" key="1">
    <citation type="submission" date="2019-06" db="EMBL/GenBank/DDBJ databases">
        <title>A chromosome-scale genome assembly of the striped catfish, Pangasianodon hypophthalmus.</title>
        <authorList>
            <person name="Wen M."/>
            <person name="Zahm M."/>
            <person name="Roques C."/>
            <person name="Cabau C."/>
            <person name="Klopp C."/>
            <person name="Donnadieu C."/>
            <person name="Jouanno E."/>
            <person name="Avarre J.-C."/>
            <person name="Campet M."/>
            <person name="Ha T.T.T."/>
            <person name="Dugue R."/>
            <person name="Lampietro C."/>
            <person name="Louis A."/>
            <person name="Herpin A."/>
            <person name="Echchiki A."/>
            <person name="Berthelot C."/>
            <person name="Parey E."/>
            <person name="Roest-Crollius H."/>
            <person name="Braasch I."/>
            <person name="Postlethwait J."/>
            <person name="Bobe J."/>
            <person name="Montfort J."/>
            <person name="Bouchez O."/>
            <person name="Begum T."/>
            <person name="Schartl M."/>
            <person name="Guiguen Y."/>
        </authorList>
    </citation>
    <scope>NUCLEOTIDE SEQUENCE [LARGE SCALE GENOMIC DNA]</scope>
    <source>
        <strain evidence="2 3">Indonesia</strain>
        <tissue evidence="2">Blood</tissue>
    </source>
</reference>
<organism evidence="2 3">
    <name type="scientific">Pangasianodon hypophthalmus</name>
    <name type="common">Striped catfish</name>
    <name type="synonym">Helicophagus hypophthalmus</name>
    <dbReference type="NCBI Taxonomy" id="310915"/>
    <lineage>
        <taxon>Eukaryota</taxon>
        <taxon>Metazoa</taxon>
        <taxon>Chordata</taxon>
        <taxon>Craniata</taxon>
        <taxon>Vertebrata</taxon>
        <taxon>Euteleostomi</taxon>
        <taxon>Actinopterygii</taxon>
        <taxon>Neopterygii</taxon>
        <taxon>Teleostei</taxon>
        <taxon>Ostariophysi</taxon>
        <taxon>Siluriformes</taxon>
        <taxon>Pangasiidae</taxon>
        <taxon>Pangasianodon</taxon>
    </lineage>
</organism>
<comment type="caution">
    <text evidence="2">The sequence shown here is derived from an EMBL/GenBank/DDBJ whole genome shotgun (WGS) entry which is preliminary data.</text>
</comment>
<sequence length="78" mass="9025">MLIQEALRARFLSACRCCLREPPLHTGPALRRRAHAKETLYIRKKTQLKAHIYNNLQVGKTSMKKGDSDMDSLSRERD</sequence>
<gene>
    <name evidence="2" type="ORF">PHYPO_G00014120</name>
</gene>
<dbReference type="Proteomes" id="UP000327468">
    <property type="component" value="Chromosome 10"/>
</dbReference>
<accession>A0A5N5N407</accession>
<dbReference type="AlphaFoldDB" id="A0A5N5N407"/>
<evidence type="ECO:0000256" key="1">
    <source>
        <dbReference type="SAM" id="MobiDB-lite"/>
    </source>
</evidence>
<protein>
    <submittedName>
        <fullName evidence="2">Uncharacterized protein</fullName>
    </submittedName>
</protein>
<proteinExistence type="predicted"/>
<name>A0A5N5N407_PANHP</name>
<feature type="region of interest" description="Disordered" evidence="1">
    <location>
        <begin position="59"/>
        <end position="78"/>
    </location>
</feature>
<feature type="compositionally biased region" description="Basic and acidic residues" evidence="1">
    <location>
        <begin position="64"/>
        <end position="78"/>
    </location>
</feature>
<dbReference type="EMBL" id="VFJC01000011">
    <property type="protein sequence ID" value="KAB5562099.1"/>
    <property type="molecule type" value="Genomic_DNA"/>
</dbReference>
<evidence type="ECO:0000313" key="3">
    <source>
        <dbReference type="Proteomes" id="UP000327468"/>
    </source>
</evidence>
<evidence type="ECO:0000313" key="2">
    <source>
        <dbReference type="EMBL" id="KAB5562099.1"/>
    </source>
</evidence>